<protein>
    <submittedName>
        <fullName evidence="1">Uncharacterized protein</fullName>
    </submittedName>
</protein>
<evidence type="ECO:0000313" key="1">
    <source>
        <dbReference type="EMBL" id="GBP12508.1"/>
    </source>
</evidence>
<reference evidence="1 2" key="1">
    <citation type="journal article" date="2019" name="Commun. Biol.">
        <title>The bagworm genome reveals a unique fibroin gene that provides high tensile strength.</title>
        <authorList>
            <person name="Kono N."/>
            <person name="Nakamura H."/>
            <person name="Ohtoshi R."/>
            <person name="Tomita M."/>
            <person name="Numata K."/>
            <person name="Arakawa K."/>
        </authorList>
    </citation>
    <scope>NUCLEOTIDE SEQUENCE [LARGE SCALE GENOMIC DNA]</scope>
</reference>
<name>A0A4C1TGE7_EUMVA</name>
<organism evidence="1 2">
    <name type="scientific">Eumeta variegata</name>
    <name type="common">Bagworm moth</name>
    <name type="synonym">Eumeta japonica</name>
    <dbReference type="NCBI Taxonomy" id="151549"/>
    <lineage>
        <taxon>Eukaryota</taxon>
        <taxon>Metazoa</taxon>
        <taxon>Ecdysozoa</taxon>
        <taxon>Arthropoda</taxon>
        <taxon>Hexapoda</taxon>
        <taxon>Insecta</taxon>
        <taxon>Pterygota</taxon>
        <taxon>Neoptera</taxon>
        <taxon>Endopterygota</taxon>
        <taxon>Lepidoptera</taxon>
        <taxon>Glossata</taxon>
        <taxon>Ditrysia</taxon>
        <taxon>Tineoidea</taxon>
        <taxon>Psychidae</taxon>
        <taxon>Oiketicinae</taxon>
        <taxon>Eumeta</taxon>
    </lineage>
</organism>
<gene>
    <name evidence="1" type="ORF">EVAR_10185_1</name>
</gene>
<accession>A0A4C1TGE7</accession>
<evidence type="ECO:0000313" key="2">
    <source>
        <dbReference type="Proteomes" id="UP000299102"/>
    </source>
</evidence>
<proteinExistence type="predicted"/>
<sequence length="123" mass="13424">MTSAISVGAPPPRFDNTKDITFASVQRKTAISHCLAMGVRAIVKLLLSRSWIKSKSVVPTRAERRPQLVRDKDWCANDHSTVGELPCPGKGITIIIATEYGKNGKLDTAGRLDVGRVKPRNDV</sequence>
<dbReference type="EMBL" id="BGZK01000052">
    <property type="protein sequence ID" value="GBP12508.1"/>
    <property type="molecule type" value="Genomic_DNA"/>
</dbReference>
<keyword evidence="2" id="KW-1185">Reference proteome</keyword>
<comment type="caution">
    <text evidence="1">The sequence shown here is derived from an EMBL/GenBank/DDBJ whole genome shotgun (WGS) entry which is preliminary data.</text>
</comment>
<dbReference type="AlphaFoldDB" id="A0A4C1TGE7"/>
<dbReference type="Proteomes" id="UP000299102">
    <property type="component" value="Unassembled WGS sequence"/>
</dbReference>